<feature type="region of interest" description="Disordered" evidence="1">
    <location>
        <begin position="27"/>
        <end position="80"/>
    </location>
</feature>
<reference evidence="2" key="1">
    <citation type="submission" date="2023-02" db="EMBL/GenBank/DDBJ databases">
        <title>Actinomadura rubrobrunea NBRC 14622.</title>
        <authorList>
            <person name="Ichikawa N."/>
            <person name="Sato H."/>
            <person name="Tonouchi N."/>
        </authorList>
    </citation>
    <scope>NUCLEOTIDE SEQUENCE</scope>
    <source>
        <strain evidence="2">NBRC 14622</strain>
    </source>
</reference>
<evidence type="ECO:0000313" key="3">
    <source>
        <dbReference type="Proteomes" id="UP001165124"/>
    </source>
</evidence>
<protein>
    <submittedName>
        <fullName evidence="2">Uncharacterized protein</fullName>
    </submittedName>
</protein>
<accession>A0A9W6UV32</accession>
<keyword evidence="3" id="KW-1185">Reference proteome</keyword>
<evidence type="ECO:0000256" key="1">
    <source>
        <dbReference type="SAM" id="MobiDB-lite"/>
    </source>
</evidence>
<comment type="caution">
    <text evidence="2">The sequence shown here is derived from an EMBL/GenBank/DDBJ whole genome shotgun (WGS) entry which is preliminary data.</text>
</comment>
<feature type="compositionally biased region" description="Basic and acidic residues" evidence="1">
    <location>
        <begin position="57"/>
        <end position="74"/>
    </location>
</feature>
<dbReference type="AlphaFoldDB" id="A0A9W6UV32"/>
<dbReference type="Proteomes" id="UP001165124">
    <property type="component" value="Unassembled WGS sequence"/>
</dbReference>
<evidence type="ECO:0000313" key="2">
    <source>
        <dbReference type="EMBL" id="GLW62852.1"/>
    </source>
</evidence>
<proteinExistence type="predicted"/>
<sequence>MTCGFFGSVLGCRRWCPKLESLGAPGDAACAAPARSTANGDRIRSDPPRRRAARRGPGRDDKDPPTASRMEKRIWHAVPT</sequence>
<organism evidence="2 3">
    <name type="scientific">Actinomadura rubrobrunea</name>
    <dbReference type="NCBI Taxonomy" id="115335"/>
    <lineage>
        <taxon>Bacteria</taxon>
        <taxon>Bacillati</taxon>
        <taxon>Actinomycetota</taxon>
        <taxon>Actinomycetes</taxon>
        <taxon>Streptosporangiales</taxon>
        <taxon>Thermomonosporaceae</taxon>
        <taxon>Actinomadura</taxon>
    </lineage>
</organism>
<dbReference type="EMBL" id="BSRZ01000001">
    <property type="protein sequence ID" value="GLW62852.1"/>
    <property type="molecule type" value="Genomic_DNA"/>
</dbReference>
<name>A0A9W6UV32_9ACTN</name>
<gene>
    <name evidence="2" type="ORF">Arub01_10960</name>
</gene>